<dbReference type="InterPro" id="IPR003886">
    <property type="entry name" value="NIDO_dom"/>
</dbReference>
<reference evidence="4" key="1">
    <citation type="submission" date="2025-08" db="UniProtKB">
        <authorList>
            <consortium name="RefSeq"/>
        </authorList>
    </citation>
    <scope>IDENTIFICATION</scope>
</reference>
<dbReference type="Pfam" id="PF06119">
    <property type="entry name" value="NIDO"/>
    <property type="match status" value="1"/>
</dbReference>
<evidence type="ECO:0000259" key="2">
    <source>
        <dbReference type="Pfam" id="PF06119"/>
    </source>
</evidence>
<keyword evidence="3" id="KW-1185">Reference proteome</keyword>
<evidence type="ECO:0000313" key="4">
    <source>
        <dbReference type="RefSeq" id="XP_014665294.1"/>
    </source>
</evidence>
<dbReference type="GeneID" id="106807474"/>
<feature type="compositionally biased region" description="Acidic residues" evidence="1">
    <location>
        <begin position="218"/>
        <end position="229"/>
    </location>
</feature>
<accession>A0ABM1DZC3</accession>
<feature type="compositionally biased region" description="Acidic residues" evidence="1">
    <location>
        <begin position="173"/>
        <end position="183"/>
    </location>
</feature>
<proteinExistence type="predicted"/>
<protein>
    <submittedName>
        <fullName evidence="4">Uncharacterized protein DDB_G0267764-like</fullName>
    </submittedName>
</protein>
<evidence type="ECO:0000313" key="3">
    <source>
        <dbReference type="Proteomes" id="UP000695022"/>
    </source>
</evidence>
<dbReference type="RefSeq" id="XP_014665294.1">
    <property type="nucleotide sequence ID" value="XM_014809808.1"/>
</dbReference>
<sequence length="229" mass="25036">MRQTCPRRSPILQGLAESYTVLRGDLEVHYDVYDTRSVESPLPDEDQIMDLAKNITGMDVISHVTIATWIKVPPYSHKYYQHVEVISLQVALVSDGLQTFALFHYAESTWGERTPYARNILIGYSDGQGKTETNSNSNKMSAYDMDEIVGKGTGTHAGSGSGNGNDNGNNTDNDNDNGNDTDNDNDKDNGNDDDNDNDDSKDNDVVAGNASAANGYGDEVDDVNTELKK</sequence>
<evidence type="ECO:0000256" key="1">
    <source>
        <dbReference type="SAM" id="MobiDB-lite"/>
    </source>
</evidence>
<gene>
    <name evidence="4" type="primary">LOC106807474</name>
</gene>
<feature type="compositionally biased region" description="Gly residues" evidence="1">
    <location>
        <begin position="151"/>
        <end position="165"/>
    </location>
</feature>
<name>A0ABM1DZC3_PRICU</name>
<organism evidence="3 4">
    <name type="scientific">Priapulus caudatus</name>
    <name type="common">Priapulid worm</name>
    <dbReference type="NCBI Taxonomy" id="37621"/>
    <lineage>
        <taxon>Eukaryota</taxon>
        <taxon>Metazoa</taxon>
        <taxon>Ecdysozoa</taxon>
        <taxon>Scalidophora</taxon>
        <taxon>Priapulida</taxon>
        <taxon>Priapulimorpha</taxon>
        <taxon>Priapulimorphida</taxon>
        <taxon>Priapulidae</taxon>
        <taxon>Priapulus</taxon>
    </lineage>
</organism>
<dbReference type="Proteomes" id="UP000695022">
    <property type="component" value="Unplaced"/>
</dbReference>
<feature type="domain" description="NIDO" evidence="2">
    <location>
        <begin position="62"/>
        <end position="145"/>
    </location>
</feature>
<feature type="region of interest" description="Disordered" evidence="1">
    <location>
        <begin position="149"/>
        <end position="229"/>
    </location>
</feature>